<sequence length="108" mass="12114">MRAMTTCSPSSSRTRDFCAQRSWSSRFCRGTSTLAKRPWTRSRLPCPCKRTCKCSISADARRLASAASWRRYRALGCVSSCCICAWTSRGARGARAARHSPTCDYRYA</sequence>
<dbReference type="Proteomes" id="UP000054350">
    <property type="component" value="Unassembled WGS sequence"/>
</dbReference>
<reference evidence="1 2" key="1">
    <citation type="submission" date="2009-11" db="EMBL/GenBank/DDBJ databases">
        <title>Annotation of Allomyces macrogynus ATCC 38327.</title>
        <authorList>
            <consortium name="The Broad Institute Genome Sequencing Platform"/>
            <person name="Russ C."/>
            <person name="Cuomo C."/>
            <person name="Burger G."/>
            <person name="Gray M.W."/>
            <person name="Holland P.W.H."/>
            <person name="King N."/>
            <person name="Lang F.B.F."/>
            <person name="Roger A.J."/>
            <person name="Ruiz-Trillo I."/>
            <person name="Young S.K."/>
            <person name="Zeng Q."/>
            <person name="Gargeya S."/>
            <person name="Fitzgerald M."/>
            <person name="Haas B."/>
            <person name="Abouelleil A."/>
            <person name="Alvarado L."/>
            <person name="Arachchi H.M."/>
            <person name="Berlin A."/>
            <person name="Chapman S.B."/>
            <person name="Gearin G."/>
            <person name="Goldberg J."/>
            <person name="Griggs A."/>
            <person name="Gujja S."/>
            <person name="Hansen M."/>
            <person name="Heiman D."/>
            <person name="Howarth C."/>
            <person name="Larimer J."/>
            <person name="Lui A."/>
            <person name="MacDonald P.J.P."/>
            <person name="McCowen C."/>
            <person name="Montmayeur A."/>
            <person name="Murphy C."/>
            <person name="Neiman D."/>
            <person name="Pearson M."/>
            <person name="Priest M."/>
            <person name="Roberts A."/>
            <person name="Saif S."/>
            <person name="Shea T."/>
            <person name="Sisk P."/>
            <person name="Stolte C."/>
            <person name="Sykes S."/>
            <person name="Wortman J."/>
            <person name="Nusbaum C."/>
            <person name="Birren B."/>
        </authorList>
    </citation>
    <scope>NUCLEOTIDE SEQUENCE [LARGE SCALE GENOMIC DNA]</scope>
    <source>
        <strain evidence="1 2">ATCC 38327</strain>
    </source>
</reference>
<reference evidence="2" key="2">
    <citation type="submission" date="2009-11" db="EMBL/GenBank/DDBJ databases">
        <title>The Genome Sequence of Allomyces macrogynus strain ATCC 38327.</title>
        <authorList>
            <consortium name="The Broad Institute Genome Sequencing Platform"/>
            <person name="Russ C."/>
            <person name="Cuomo C."/>
            <person name="Shea T."/>
            <person name="Young S.K."/>
            <person name="Zeng Q."/>
            <person name="Koehrsen M."/>
            <person name="Haas B."/>
            <person name="Borodovsky M."/>
            <person name="Guigo R."/>
            <person name="Alvarado L."/>
            <person name="Berlin A."/>
            <person name="Borenstein D."/>
            <person name="Chen Z."/>
            <person name="Engels R."/>
            <person name="Freedman E."/>
            <person name="Gellesch M."/>
            <person name="Goldberg J."/>
            <person name="Griggs A."/>
            <person name="Gujja S."/>
            <person name="Heiman D."/>
            <person name="Hepburn T."/>
            <person name="Howarth C."/>
            <person name="Jen D."/>
            <person name="Larson L."/>
            <person name="Lewis B."/>
            <person name="Mehta T."/>
            <person name="Park D."/>
            <person name="Pearson M."/>
            <person name="Roberts A."/>
            <person name="Saif S."/>
            <person name="Shenoy N."/>
            <person name="Sisk P."/>
            <person name="Stolte C."/>
            <person name="Sykes S."/>
            <person name="Walk T."/>
            <person name="White J."/>
            <person name="Yandava C."/>
            <person name="Burger G."/>
            <person name="Gray M.W."/>
            <person name="Holland P.W.H."/>
            <person name="King N."/>
            <person name="Lang F.B.F."/>
            <person name="Roger A.J."/>
            <person name="Ruiz-Trillo I."/>
            <person name="Lander E."/>
            <person name="Nusbaum C."/>
        </authorList>
    </citation>
    <scope>NUCLEOTIDE SEQUENCE [LARGE SCALE GENOMIC DNA]</scope>
    <source>
        <strain evidence="2">ATCC 38327</strain>
    </source>
</reference>
<keyword evidence="2" id="KW-1185">Reference proteome</keyword>
<protein>
    <submittedName>
        <fullName evidence="1">Uncharacterized protein</fullName>
    </submittedName>
</protein>
<dbReference type="AlphaFoldDB" id="A0A0L0T574"/>
<dbReference type="EMBL" id="GG745363">
    <property type="protein sequence ID" value="KNE69887.1"/>
    <property type="molecule type" value="Genomic_DNA"/>
</dbReference>
<dbReference type="VEuPathDB" id="FungiDB:AMAG_20131"/>
<organism evidence="1 2">
    <name type="scientific">Allomyces macrogynus (strain ATCC 38327)</name>
    <name type="common">Allomyces javanicus var. macrogynus</name>
    <dbReference type="NCBI Taxonomy" id="578462"/>
    <lineage>
        <taxon>Eukaryota</taxon>
        <taxon>Fungi</taxon>
        <taxon>Fungi incertae sedis</taxon>
        <taxon>Blastocladiomycota</taxon>
        <taxon>Blastocladiomycetes</taxon>
        <taxon>Blastocladiales</taxon>
        <taxon>Blastocladiaceae</taxon>
        <taxon>Allomyces</taxon>
    </lineage>
</organism>
<proteinExistence type="predicted"/>
<evidence type="ECO:0000313" key="2">
    <source>
        <dbReference type="Proteomes" id="UP000054350"/>
    </source>
</evidence>
<evidence type="ECO:0000313" key="1">
    <source>
        <dbReference type="EMBL" id="KNE69887.1"/>
    </source>
</evidence>
<gene>
    <name evidence="1" type="ORF">AMAG_20131</name>
</gene>
<accession>A0A0L0T574</accession>
<name>A0A0L0T574_ALLM3</name>